<evidence type="ECO:0000313" key="2">
    <source>
        <dbReference type="EMBL" id="CAD9077965.1"/>
    </source>
</evidence>
<accession>A0A7S1KLT5</accession>
<protein>
    <submittedName>
        <fullName evidence="2">Uncharacterized protein</fullName>
    </submittedName>
</protein>
<feature type="compositionally biased region" description="Basic residues" evidence="1">
    <location>
        <begin position="252"/>
        <end position="266"/>
    </location>
</feature>
<feature type="region of interest" description="Disordered" evidence="1">
    <location>
        <begin position="201"/>
        <end position="307"/>
    </location>
</feature>
<organism evidence="2">
    <name type="scientific">Percolomonas cosmopolitus</name>
    <dbReference type="NCBI Taxonomy" id="63605"/>
    <lineage>
        <taxon>Eukaryota</taxon>
        <taxon>Discoba</taxon>
        <taxon>Heterolobosea</taxon>
        <taxon>Tetramitia</taxon>
        <taxon>Eutetramitia</taxon>
        <taxon>Percolomonadidae</taxon>
        <taxon>Percolomonas</taxon>
    </lineage>
</organism>
<dbReference type="EMBL" id="HBGD01001465">
    <property type="protein sequence ID" value="CAD9077965.1"/>
    <property type="molecule type" value="Transcribed_RNA"/>
</dbReference>
<name>A0A7S1KLT5_9EUKA</name>
<proteinExistence type="predicted"/>
<feature type="compositionally biased region" description="Basic residues" evidence="1">
    <location>
        <begin position="227"/>
        <end position="236"/>
    </location>
</feature>
<sequence>MNEHGVSHLKKQHEHQLWLHESKMSGYLLNVLQRNHTPLDMVYSTLLRMAPNLSQHEYVHHLDRSELFDQVYAEYQKYCTHDRQQDSVQSFFSNVQHAQQQRLLSERATLCSQVSMTEFETSAFVAQEFVKEVKNQKWIHLFQKVNQEAPQCTYAIARDESLREEKLFVDVDLATIVGEVATVHKRIEDDRLLNEEKSLREELASSANDKQLSSNGEQSNGTQPTQKIRRISRKARQTNTEHKAPPKSPSKSPRRSPKRSSKRAKRSAPTQLAPSESKRSKHTTSEQTLEPLAVVEESPSHPAVQKPEKFENSLAVLRNERGDLCITRWVSVLGRSSRSCHVDHDLTQYDTGEEAKSRAKLSRRQAVLRATIEDGKMVFRLQNVGKLTLFKVHAPRKDQEKVDFTRIQCNEFSVLNDQDKVVFPLKRTFRFVINQDKVKEYEMKHAGR</sequence>
<dbReference type="AlphaFoldDB" id="A0A7S1KLT5"/>
<evidence type="ECO:0000256" key="1">
    <source>
        <dbReference type="SAM" id="MobiDB-lite"/>
    </source>
</evidence>
<reference evidence="2" key="1">
    <citation type="submission" date="2021-01" db="EMBL/GenBank/DDBJ databases">
        <authorList>
            <person name="Corre E."/>
            <person name="Pelletier E."/>
            <person name="Niang G."/>
            <person name="Scheremetjew M."/>
            <person name="Finn R."/>
            <person name="Kale V."/>
            <person name="Holt S."/>
            <person name="Cochrane G."/>
            <person name="Meng A."/>
            <person name="Brown T."/>
            <person name="Cohen L."/>
        </authorList>
    </citation>
    <scope>NUCLEOTIDE SEQUENCE</scope>
    <source>
        <strain evidence="2">WS</strain>
    </source>
</reference>
<gene>
    <name evidence="2" type="ORF">PCOS0759_LOCUS1197</name>
</gene>
<feature type="compositionally biased region" description="Polar residues" evidence="1">
    <location>
        <begin position="205"/>
        <end position="226"/>
    </location>
</feature>